<dbReference type="InterPro" id="IPR001173">
    <property type="entry name" value="Glyco_trans_2-like"/>
</dbReference>
<keyword evidence="3" id="KW-1185">Reference proteome</keyword>
<feature type="domain" description="Glycosyltransferase 2-like" evidence="1">
    <location>
        <begin position="6"/>
        <end position="169"/>
    </location>
</feature>
<sequence>MYNGISIVICTYNGSKRLPETLSCICNLMFLSPYELILVDNASKDDTIQVVKNNLQGSDLDWRIVNESNPGLSNARWKGVFEAKYDIVLFCDDDNYLASDYLEIGFKYFNENPKIGVLGGLGSPVFEADKPDWFENFSHSYAVGTLGKTNGVQNGLSYHYGAACFFLKGALLQLPGIGFKSALSDRKGDSLSSGGDVELCYVVQLLGYDLYYTDNLHFKHFIEKHRLDRAYYLRLKAGISASFPLLTAYEINNFKNRTQYKKYLFKLFFRCVQLYFYVSCKKVLFSKNENLDISIVVNKSKIKAFLKNYNRSVKHFSYVKSIFKI</sequence>
<protein>
    <recommendedName>
        <fullName evidence="1">Glycosyltransferase 2-like domain-containing protein</fullName>
    </recommendedName>
</protein>
<organism evidence="2 3">
    <name type="scientific">Flavobacterium psychrotolerans</name>
    <dbReference type="NCBI Taxonomy" id="2169410"/>
    <lineage>
        <taxon>Bacteria</taxon>
        <taxon>Pseudomonadati</taxon>
        <taxon>Bacteroidota</taxon>
        <taxon>Flavobacteriia</taxon>
        <taxon>Flavobacteriales</taxon>
        <taxon>Flavobacteriaceae</taxon>
        <taxon>Flavobacterium</taxon>
    </lineage>
</organism>
<evidence type="ECO:0000259" key="1">
    <source>
        <dbReference type="Pfam" id="PF00535"/>
    </source>
</evidence>
<gene>
    <name evidence="2" type="ORF">DB895_08830</name>
</gene>
<dbReference type="SUPFAM" id="SSF53448">
    <property type="entry name" value="Nucleotide-diphospho-sugar transferases"/>
    <property type="match status" value="1"/>
</dbReference>
<dbReference type="RefSeq" id="WP_116725008.1">
    <property type="nucleotide sequence ID" value="NZ_QCZI01000010.1"/>
</dbReference>
<proteinExistence type="predicted"/>
<name>A0A2U1JI98_9FLAO</name>
<dbReference type="Proteomes" id="UP000245449">
    <property type="component" value="Unassembled WGS sequence"/>
</dbReference>
<dbReference type="Gene3D" id="3.90.550.10">
    <property type="entry name" value="Spore Coat Polysaccharide Biosynthesis Protein SpsA, Chain A"/>
    <property type="match status" value="1"/>
</dbReference>
<evidence type="ECO:0000313" key="2">
    <source>
        <dbReference type="EMBL" id="PWA04861.1"/>
    </source>
</evidence>
<dbReference type="EMBL" id="QCZI01000010">
    <property type="protein sequence ID" value="PWA04861.1"/>
    <property type="molecule type" value="Genomic_DNA"/>
</dbReference>
<dbReference type="Pfam" id="PF00535">
    <property type="entry name" value="Glycos_transf_2"/>
    <property type="match status" value="1"/>
</dbReference>
<dbReference type="PANTHER" id="PTHR22916:SF3">
    <property type="entry name" value="UDP-GLCNAC:BETAGAL BETA-1,3-N-ACETYLGLUCOSAMINYLTRANSFERASE-LIKE PROTEIN 1"/>
    <property type="match status" value="1"/>
</dbReference>
<dbReference type="InterPro" id="IPR029044">
    <property type="entry name" value="Nucleotide-diphossugar_trans"/>
</dbReference>
<dbReference type="PANTHER" id="PTHR22916">
    <property type="entry name" value="GLYCOSYLTRANSFERASE"/>
    <property type="match status" value="1"/>
</dbReference>
<dbReference type="AlphaFoldDB" id="A0A2U1JI98"/>
<evidence type="ECO:0000313" key="3">
    <source>
        <dbReference type="Proteomes" id="UP000245449"/>
    </source>
</evidence>
<dbReference type="GO" id="GO:0016758">
    <property type="term" value="F:hexosyltransferase activity"/>
    <property type="evidence" value="ECO:0007669"/>
    <property type="project" value="UniProtKB-ARBA"/>
</dbReference>
<dbReference type="OrthoDB" id="786280at2"/>
<dbReference type="CDD" id="cd00761">
    <property type="entry name" value="Glyco_tranf_GTA_type"/>
    <property type="match status" value="1"/>
</dbReference>
<accession>A0A2U1JI98</accession>
<comment type="caution">
    <text evidence="2">The sequence shown here is derived from an EMBL/GenBank/DDBJ whole genome shotgun (WGS) entry which is preliminary data.</text>
</comment>
<reference evidence="2 3" key="1">
    <citation type="submission" date="2018-04" db="EMBL/GenBank/DDBJ databases">
        <title>Flavobacterium sp. nov., isolated from glacier ice.</title>
        <authorList>
            <person name="Liu Q."/>
            <person name="Xin Y.-H."/>
        </authorList>
    </citation>
    <scope>NUCLEOTIDE SEQUENCE [LARGE SCALE GENOMIC DNA]</scope>
    <source>
        <strain evidence="2 3">RB1R5</strain>
    </source>
</reference>